<gene>
    <name evidence="1" type="ORF">PV05_07297</name>
</gene>
<dbReference type="HOGENOM" id="CLU_1337530_0_0_1"/>
<evidence type="ECO:0000313" key="2">
    <source>
        <dbReference type="Proteomes" id="UP000054342"/>
    </source>
</evidence>
<keyword evidence="2" id="KW-1185">Reference proteome</keyword>
<proteinExistence type="predicted"/>
<reference evidence="1 2" key="1">
    <citation type="submission" date="2015-01" db="EMBL/GenBank/DDBJ databases">
        <title>The Genome Sequence of Exophiala xenobiotica CBS118157.</title>
        <authorList>
            <consortium name="The Broad Institute Genomics Platform"/>
            <person name="Cuomo C."/>
            <person name="de Hoog S."/>
            <person name="Gorbushina A."/>
            <person name="Stielow B."/>
            <person name="Teixiera M."/>
            <person name="Abouelleil A."/>
            <person name="Chapman S.B."/>
            <person name="Priest M."/>
            <person name="Young S.K."/>
            <person name="Wortman J."/>
            <person name="Nusbaum C."/>
            <person name="Birren B."/>
        </authorList>
    </citation>
    <scope>NUCLEOTIDE SEQUENCE [LARGE SCALE GENOMIC DNA]</scope>
    <source>
        <strain evidence="1 2">CBS 118157</strain>
    </source>
</reference>
<dbReference type="Proteomes" id="UP000054342">
    <property type="component" value="Unassembled WGS sequence"/>
</dbReference>
<sequence>MRLTRSDCSTSLGPELPLSPMWPVPNNPHTRYPCLLFTPCIDSIYTYWMVSPGYDVLTVCGVIWRTIGSNSLGQTPASSKDPTSQCFKDLIFAKSQHVCCDTSPNLHPLRHARTTSVFPGNPLYLCHTPPGRQTCLSGTYLLQHLHIWDSRTTGPLPQALLQPLSVSKARLSSHALITVSWTTSSAKQTPLSCLTWKRQKRSSMK</sequence>
<organism evidence="1 2">
    <name type="scientific">Exophiala xenobiotica</name>
    <dbReference type="NCBI Taxonomy" id="348802"/>
    <lineage>
        <taxon>Eukaryota</taxon>
        <taxon>Fungi</taxon>
        <taxon>Dikarya</taxon>
        <taxon>Ascomycota</taxon>
        <taxon>Pezizomycotina</taxon>
        <taxon>Eurotiomycetes</taxon>
        <taxon>Chaetothyriomycetidae</taxon>
        <taxon>Chaetothyriales</taxon>
        <taxon>Herpotrichiellaceae</taxon>
        <taxon>Exophiala</taxon>
    </lineage>
</organism>
<dbReference type="RefSeq" id="XP_013315561.1">
    <property type="nucleotide sequence ID" value="XM_013460107.1"/>
</dbReference>
<accession>A0A0D2CXU9</accession>
<dbReference type="GeneID" id="25329205"/>
<dbReference type="EMBL" id="KN847320">
    <property type="protein sequence ID" value="KIW54977.1"/>
    <property type="molecule type" value="Genomic_DNA"/>
</dbReference>
<dbReference type="AlphaFoldDB" id="A0A0D2CXU9"/>
<evidence type="ECO:0000313" key="1">
    <source>
        <dbReference type="EMBL" id="KIW54977.1"/>
    </source>
</evidence>
<protein>
    <submittedName>
        <fullName evidence="1">Uncharacterized protein</fullName>
    </submittedName>
</protein>
<name>A0A0D2CXU9_9EURO</name>